<evidence type="ECO:0000313" key="1">
    <source>
        <dbReference type="EMBL" id="WBL31307.1"/>
    </source>
</evidence>
<sequence length="57" mass="6965">MNLYSRQKLFWKKIFFNLLSRFESYDSGKILINGIENNNLSENEINNYRSRVLRMVF</sequence>
<gene>
    <name evidence="1" type="ORF">O7R10_01715</name>
</gene>
<protein>
    <recommendedName>
        <fullName evidence="3">ABC transporter ATP-binding protein</fullName>
    </recommendedName>
</protein>
<organism evidence="1 2">
    <name type="scientific">Candidatus Phytoplasma sacchari</name>
    <dbReference type="NCBI Taxonomy" id="2609813"/>
    <lineage>
        <taxon>Bacteria</taxon>
        <taxon>Bacillati</taxon>
        <taxon>Mycoplasmatota</taxon>
        <taxon>Mollicutes</taxon>
        <taxon>Acholeplasmatales</taxon>
        <taxon>Acholeplasmataceae</taxon>
        <taxon>Candidatus Phytoplasma</taxon>
        <taxon>16SrXI (Rice yellow dwarf group)</taxon>
    </lineage>
</organism>
<keyword evidence="2" id="KW-1185">Reference proteome</keyword>
<evidence type="ECO:0008006" key="3">
    <source>
        <dbReference type="Google" id="ProtNLM"/>
    </source>
</evidence>
<reference evidence="1" key="1">
    <citation type="submission" date="2022-12" db="EMBL/GenBank/DDBJ databases">
        <title>Genomic Characterization of Candidatus Phytoplasma sacchari in China.</title>
        <authorList>
            <person name="Zhang R.-Y."/>
        </authorList>
    </citation>
    <scope>NUCLEOTIDE SEQUENCE [LARGE SCALE GENOMIC DNA]</scope>
    <source>
        <strain evidence="1">SCWL1</strain>
    </source>
</reference>
<dbReference type="EMBL" id="CP115156">
    <property type="protein sequence ID" value="WBL31307.1"/>
    <property type="molecule type" value="Genomic_DNA"/>
</dbReference>
<evidence type="ECO:0000313" key="2">
    <source>
        <dbReference type="Proteomes" id="UP001210120"/>
    </source>
</evidence>
<accession>A0ABY7M0Q6</accession>
<proteinExistence type="predicted"/>
<name>A0ABY7M0Q6_9MOLU</name>
<dbReference type="Proteomes" id="UP001210120">
    <property type="component" value="Chromosome"/>
</dbReference>